<dbReference type="InterPro" id="IPR008930">
    <property type="entry name" value="Terpenoid_cyclase/PrenylTrfase"/>
</dbReference>
<keyword evidence="4" id="KW-1185">Reference proteome</keyword>
<dbReference type="Gene3D" id="2.170.130.30">
    <property type="match status" value="2"/>
</dbReference>
<dbReference type="KEGG" id="pmq:PM3016_2246"/>
<evidence type="ECO:0000259" key="2">
    <source>
        <dbReference type="PROSITE" id="PS51272"/>
    </source>
</evidence>
<dbReference type="HOGENOM" id="CLU_249963_0_0_9"/>
<dbReference type="Gene3D" id="1.50.10.20">
    <property type="match status" value="2"/>
</dbReference>
<dbReference type="Pfam" id="PF14478">
    <property type="entry name" value="DUF4430"/>
    <property type="match status" value="1"/>
</dbReference>
<evidence type="ECO:0000313" key="3">
    <source>
        <dbReference type="EMBL" id="AFC29134.1"/>
    </source>
</evidence>
<evidence type="ECO:0000256" key="1">
    <source>
        <dbReference type="ARBA" id="ARBA00022737"/>
    </source>
</evidence>
<feature type="domain" description="SLH" evidence="2">
    <location>
        <begin position="1404"/>
        <end position="1467"/>
    </location>
</feature>
<accession>H6NHD9</accession>
<dbReference type="PROSITE" id="PS51272">
    <property type="entry name" value="SLH"/>
    <property type="match status" value="3"/>
</dbReference>
<dbReference type="InterPro" id="IPR051465">
    <property type="entry name" value="Cell_Envelope_Struct_Comp"/>
</dbReference>
<dbReference type="STRING" id="1116391.PM3016_2246"/>
<dbReference type="Proteomes" id="UP000007523">
    <property type="component" value="Chromosome"/>
</dbReference>
<dbReference type="PANTHER" id="PTHR43308">
    <property type="entry name" value="OUTER MEMBRANE PROTEIN ALPHA-RELATED"/>
    <property type="match status" value="1"/>
</dbReference>
<reference evidence="3 4" key="1">
    <citation type="journal article" date="2012" name="J. Bacteriol.">
        <title>Complete Genome Sequence of Paenibacillus mucilaginosus 3016, a Bacterium Functional as Microbial Fertilizer.</title>
        <authorList>
            <person name="Ma M."/>
            <person name="Wang Z."/>
            <person name="Li L."/>
            <person name="Jiang X."/>
            <person name="Guan D."/>
            <person name="Cao F."/>
            <person name="Chen H."/>
            <person name="Wang X."/>
            <person name="Shen D."/>
            <person name="Du B."/>
            <person name="Li J."/>
        </authorList>
    </citation>
    <scope>NUCLEOTIDE SEQUENCE [LARGE SCALE GENOMIC DNA]</scope>
    <source>
        <strain evidence="3 4">3016</strain>
    </source>
</reference>
<feature type="domain" description="SLH" evidence="2">
    <location>
        <begin position="1340"/>
        <end position="1403"/>
    </location>
</feature>
<proteinExistence type="predicted"/>
<dbReference type="Pfam" id="PF00395">
    <property type="entry name" value="SLH"/>
    <property type="match status" value="3"/>
</dbReference>
<protein>
    <recommendedName>
        <fullName evidence="2">SLH domain-containing protein</fullName>
    </recommendedName>
</protein>
<name>H6NHD9_9BACL</name>
<gene>
    <name evidence="3" type="ORF">PM3016_2246</name>
</gene>
<dbReference type="PANTHER" id="PTHR43308:SF5">
    <property type="entry name" value="S-LAYER PROTEIN _ PEPTIDOGLYCAN ENDO-BETA-N-ACETYLGLUCOSAMINIDASE"/>
    <property type="match status" value="1"/>
</dbReference>
<dbReference type="Pfam" id="PF00432">
    <property type="entry name" value="Prenyltrans"/>
    <property type="match status" value="2"/>
</dbReference>
<dbReference type="InterPro" id="IPR001119">
    <property type="entry name" value="SLH_dom"/>
</dbReference>
<dbReference type="GO" id="GO:0003824">
    <property type="term" value="F:catalytic activity"/>
    <property type="evidence" value="ECO:0007669"/>
    <property type="project" value="InterPro"/>
</dbReference>
<organism evidence="3 4">
    <name type="scientific">Paenibacillus mucilaginosus 3016</name>
    <dbReference type="NCBI Taxonomy" id="1116391"/>
    <lineage>
        <taxon>Bacteria</taxon>
        <taxon>Bacillati</taxon>
        <taxon>Bacillota</taxon>
        <taxon>Bacilli</taxon>
        <taxon>Bacillales</taxon>
        <taxon>Paenibacillaceae</taxon>
        <taxon>Paenibacillus</taxon>
    </lineage>
</organism>
<sequence length="1525" mass="158476">MESGMKSHRGMKRIGMLLLSWCLMVSMLGGLLPVYAAGAARGQVAVPAAIDDAAGYIMAVNGSAPTDWDAYALAKVGKPVPASYLPSVSAELQKSGGVYGNVTDYARIALGVKAAGGDPEAVTSGSASYNLIQSIYTSERMTAQGTNGAIYSLLALSSGSYDIPLTAQWNPDKIAAWLLTQQNADGGWPLAAGGAGNIDITASAIYALSPYKTLAGVQPAIDKGVQWLSGKQLTNGGFTEYGENAESTAQVILALSAAGVDARSGSFAKAQGNPLSYLFGYRQSDGGFAHVLGGPSNAGATGQAIMALAAYHAFTGGNSGTYDAVLTTGSTAPQAASVTVHVAGPAGILAEGPVTAATAYEAAARLLQSSGIAWQEGAGHFITSIGAVANDNNAYTYWLYNVKRQGAWDFAGTSSLGVADYSLRNGDEIYLYYGGMDTAFVKSITADPALPVAGQALEVKVQQTAWDWNTGMEAVTVASAVYVELGGQKVQTDSQGIARFASGLPGGTYKAVVTGYPEGTAPRIVTDSKVLEVGSADIQIEGSTGTYAVGTAASPNLLDSVQTLLTDKGVPFRIESSSFGKYVKSIGSDADAWNYAVYRQGKWNIPQVGMADYTLQPGDRAVIYYGGYDASWNPTTYLVESVKLSPAQPRANQSFTVTVNKTLGYDTPAPAEGIQLKIGSLTAATNSAGTATFAGLPAGTYTLDISGYAAGAAPHIVHTTQTVTVLPRTGAGGGGGGTGSSGSPYVYLSVAGDEEKGTILSSAQVSLQSVDTPYSVLIRQLGADRVKSSGSGSTAYVQGIDGLYEFDRGPLSGWMYAVNGTYLSSGADSVTLQSGDTVAWRYTLDGGKDLNADSSSAGPAVTTGTAAAQANALKTVSEELGLAYDNRKPVQEVAKPAIVLNADKKMTANAAAVLQEVLTANTVNVQKSVTSGSAATLTDDKAEHELYIPAGALKETATLTVRELPSDGRSGLVSPMYEFGPAGQTFEKPVQITIKTPVASENLDALSLAWLNELTGEWIPIPAVLDAETGKMTGLVNHFTKFAVIDKSKVQRDAAVEAPSAVEVGPAITRASAWLKNGTELSDWSAYALNRAGVSIPSGYLTDVEAHLREKNGTFRNVTDYERLALSVQAAGGDPQSIGGFNLIERIYNNERMEAQGTNGPIYALLALNAGDYEIPADAAWTKEKLLQWILDVQNADGSWPLVKGETGSTDLTGSALAALSYYGTQAEVKAAVNKAVQWLGTQQAENGGFALDGVVNAESTAQVLWGLSLSGIDPVHSASFKSGDGHMVNYLLGLQLDSGAFPHVSGGEAEGMATEQAVMALGAYRAAFSKAGVDVPKAAPGYADETEISSWALTYVEKAAEYGIMEGTGDAVPTFEPQKQVTRAQFVAILLRLLGEPPSSEEAAVRFADVAPGSWYAGYVAQAVSQGIVEGVSEDRFAPDASISRQEMAIMLARALKLQPDDAGPAAFTDLGEAYPGAATFIGAVQANGLMEGDESGRFRPEDPATREMAAVVAVRAYELTKQP</sequence>
<evidence type="ECO:0000313" key="4">
    <source>
        <dbReference type="Proteomes" id="UP000007523"/>
    </source>
</evidence>
<dbReference type="CDD" id="cd00688">
    <property type="entry name" value="ISOPREN_C2_like"/>
    <property type="match status" value="2"/>
</dbReference>
<dbReference type="InterPro" id="IPR027954">
    <property type="entry name" value="Transcobalamin-like_C"/>
</dbReference>
<feature type="domain" description="SLH" evidence="2">
    <location>
        <begin position="1469"/>
        <end position="1525"/>
    </location>
</feature>
<dbReference type="SUPFAM" id="SSF48239">
    <property type="entry name" value="Terpenoid cyclases/Protein prenyltransferases"/>
    <property type="match status" value="2"/>
</dbReference>
<dbReference type="EMBL" id="CP003235">
    <property type="protein sequence ID" value="AFC29134.1"/>
    <property type="molecule type" value="Genomic_DNA"/>
</dbReference>
<keyword evidence="1" id="KW-0677">Repeat</keyword>
<dbReference type="Gene3D" id="2.60.220.30">
    <property type="match status" value="1"/>
</dbReference>
<dbReference type="InterPro" id="IPR001330">
    <property type="entry name" value="Prenyltrans"/>
</dbReference>